<feature type="region of interest" description="Disordered" evidence="1">
    <location>
        <begin position="202"/>
        <end position="250"/>
    </location>
</feature>
<reference evidence="2 3" key="1">
    <citation type="submission" date="2019-09" db="EMBL/GenBank/DDBJ databases">
        <title>Draft genome of the ectomycorrhizal ascomycete Sphaerosporella brunnea.</title>
        <authorList>
            <consortium name="DOE Joint Genome Institute"/>
            <person name="Benucci G.M."/>
            <person name="Marozzi G."/>
            <person name="Antonielli L."/>
            <person name="Sanchez S."/>
            <person name="Marco P."/>
            <person name="Wang X."/>
            <person name="Falini L.B."/>
            <person name="Barry K."/>
            <person name="Haridas S."/>
            <person name="Lipzen A."/>
            <person name="Labutti K."/>
            <person name="Grigoriev I.V."/>
            <person name="Murat C."/>
            <person name="Martin F."/>
            <person name="Albertini E."/>
            <person name="Donnini D."/>
            <person name="Bonito G."/>
        </authorList>
    </citation>
    <scope>NUCLEOTIDE SEQUENCE [LARGE SCALE GENOMIC DNA]</scope>
    <source>
        <strain evidence="2 3">Sb_GMNB300</strain>
    </source>
</reference>
<keyword evidence="3" id="KW-1185">Reference proteome</keyword>
<comment type="caution">
    <text evidence="2">The sequence shown here is derived from an EMBL/GenBank/DDBJ whole genome shotgun (WGS) entry which is preliminary data.</text>
</comment>
<evidence type="ECO:0000256" key="1">
    <source>
        <dbReference type="SAM" id="MobiDB-lite"/>
    </source>
</evidence>
<feature type="compositionally biased region" description="Low complexity" evidence="1">
    <location>
        <begin position="14"/>
        <end position="33"/>
    </location>
</feature>
<sequence>MPRRTIPWLKNDGSATKTTTKSKTKTAPIKPSTDVLPSPTPKHQRTPPKPATDEDDPLSNIEYMNSDDDQWIMVEDEFLSTAQVFTRSLHRKEYQRLQLAAASKNASQIKNIQRPVTGTSAMSRETLHKREIAAKKQLQEAQLSAASKNASEDNDSSDDEDPQSEWARSELRILMRGNMNSQASLISLIPHKHIATRAAAGYTDSQVSSGFSQRINPPPLRPRSSYNERSTPLSSYEPAATKRQPIKAEPKALKTEPILEMAASTEDEDDDDDLDALVVKSVKAVQPKPQSSVRLSSTETLAHAARRPSHHEVPAPKKEDLDFDLFPVIPIKPTTSRFKGKSMAARERALKTEQCPGAKSGAQDTLDMLFSL</sequence>
<dbReference type="Proteomes" id="UP000326924">
    <property type="component" value="Unassembled WGS sequence"/>
</dbReference>
<gene>
    <name evidence="2" type="ORF">FN846DRAFT_944391</name>
</gene>
<protein>
    <submittedName>
        <fullName evidence="2">Uncharacterized protein</fullName>
    </submittedName>
</protein>
<dbReference type="AlphaFoldDB" id="A0A5J5EZP9"/>
<feature type="compositionally biased region" description="Polar residues" evidence="1">
    <location>
        <begin position="288"/>
        <end position="300"/>
    </location>
</feature>
<dbReference type="EMBL" id="VXIS01000064">
    <property type="protein sequence ID" value="KAA8908839.1"/>
    <property type="molecule type" value="Genomic_DNA"/>
</dbReference>
<feature type="region of interest" description="Disordered" evidence="1">
    <location>
        <begin position="288"/>
        <end position="317"/>
    </location>
</feature>
<feature type="region of interest" description="Disordered" evidence="1">
    <location>
        <begin position="1"/>
        <end position="59"/>
    </location>
</feature>
<evidence type="ECO:0000313" key="2">
    <source>
        <dbReference type="EMBL" id="KAA8908839.1"/>
    </source>
</evidence>
<dbReference type="InParanoid" id="A0A5J5EZP9"/>
<feature type="region of interest" description="Disordered" evidence="1">
    <location>
        <begin position="137"/>
        <end position="165"/>
    </location>
</feature>
<evidence type="ECO:0000313" key="3">
    <source>
        <dbReference type="Proteomes" id="UP000326924"/>
    </source>
</evidence>
<feature type="compositionally biased region" description="Acidic residues" evidence="1">
    <location>
        <begin position="152"/>
        <end position="163"/>
    </location>
</feature>
<feature type="compositionally biased region" description="Polar residues" evidence="1">
    <location>
        <begin position="224"/>
        <end position="234"/>
    </location>
</feature>
<dbReference type="OrthoDB" id="5374569at2759"/>
<accession>A0A5J5EZP9</accession>
<feature type="compositionally biased region" description="Polar residues" evidence="1">
    <location>
        <begin position="203"/>
        <end position="215"/>
    </location>
</feature>
<organism evidence="2 3">
    <name type="scientific">Sphaerosporella brunnea</name>
    <dbReference type="NCBI Taxonomy" id="1250544"/>
    <lineage>
        <taxon>Eukaryota</taxon>
        <taxon>Fungi</taxon>
        <taxon>Dikarya</taxon>
        <taxon>Ascomycota</taxon>
        <taxon>Pezizomycotina</taxon>
        <taxon>Pezizomycetes</taxon>
        <taxon>Pezizales</taxon>
        <taxon>Pyronemataceae</taxon>
        <taxon>Sphaerosporella</taxon>
    </lineage>
</organism>
<name>A0A5J5EZP9_9PEZI</name>
<proteinExistence type="predicted"/>